<dbReference type="Pfam" id="PF04459">
    <property type="entry name" value="DUF512"/>
    <property type="match status" value="1"/>
</dbReference>
<dbReference type="Pfam" id="PF17820">
    <property type="entry name" value="PDZ_6"/>
    <property type="match status" value="1"/>
</dbReference>
<dbReference type="EMBL" id="FWXH01000003">
    <property type="protein sequence ID" value="SMC21566.1"/>
    <property type="molecule type" value="Genomic_DNA"/>
</dbReference>
<dbReference type="InterPro" id="IPR041489">
    <property type="entry name" value="PDZ_6"/>
</dbReference>
<dbReference type="Gene3D" id="3.20.20.70">
    <property type="entry name" value="Aldolase class I"/>
    <property type="match status" value="1"/>
</dbReference>
<dbReference type="Pfam" id="PF19238">
    <property type="entry name" value="Radical_SAM_2"/>
    <property type="match status" value="1"/>
</dbReference>
<evidence type="ECO:0000259" key="1">
    <source>
        <dbReference type="PROSITE" id="PS50106"/>
    </source>
</evidence>
<dbReference type="InterPro" id="IPR001478">
    <property type="entry name" value="PDZ"/>
</dbReference>
<dbReference type="RefSeq" id="WP_084114844.1">
    <property type="nucleotide sequence ID" value="NZ_FWXH01000003.1"/>
</dbReference>
<dbReference type="InterPro" id="IPR007549">
    <property type="entry name" value="DUF512"/>
</dbReference>
<dbReference type="OrthoDB" id="9774724at2"/>
<name>A0A1W1XC87_9CLOT</name>
<dbReference type="InterPro" id="IPR036034">
    <property type="entry name" value="PDZ_sf"/>
</dbReference>
<dbReference type="SUPFAM" id="SSF102114">
    <property type="entry name" value="Radical SAM enzymes"/>
    <property type="match status" value="1"/>
</dbReference>
<protein>
    <submittedName>
        <fullName evidence="2">Putative radical SAM enzyme, TIGR03279 family</fullName>
    </submittedName>
</protein>
<dbReference type="InterPro" id="IPR013785">
    <property type="entry name" value="Aldolase_TIM"/>
</dbReference>
<feature type="domain" description="PDZ" evidence="1">
    <location>
        <begin position="5"/>
        <end position="36"/>
    </location>
</feature>
<evidence type="ECO:0000313" key="2">
    <source>
        <dbReference type="EMBL" id="SMC21566.1"/>
    </source>
</evidence>
<evidence type="ECO:0000313" key="3">
    <source>
        <dbReference type="Proteomes" id="UP000192468"/>
    </source>
</evidence>
<dbReference type="Gene3D" id="2.30.42.10">
    <property type="match status" value="1"/>
</dbReference>
<dbReference type="InterPro" id="IPR058240">
    <property type="entry name" value="rSAM_sf"/>
</dbReference>
<organism evidence="2 3">
    <name type="scientific">Clostridium acidisoli DSM 12555</name>
    <dbReference type="NCBI Taxonomy" id="1121291"/>
    <lineage>
        <taxon>Bacteria</taxon>
        <taxon>Bacillati</taxon>
        <taxon>Bacillota</taxon>
        <taxon>Clostridia</taxon>
        <taxon>Eubacteriales</taxon>
        <taxon>Clostridiaceae</taxon>
        <taxon>Clostridium</taxon>
    </lineage>
</organism>
<dbReference type="SUPFAM" id="SSF50156">
    <property type="entry name" value="PDZ domain-like"/>
    <property type="match status" value="1"/>
</dbReference>
<dbReference type="PROSITE" id="PS50106">
    <property type="entry name" value="PDZ"/>
    <property type="match status" value="1"/>
</dbReference>
<sequence length="439" mass="50580">MKNEISKVDKGSIAEELGVEIGDRLISINGTEVKDILDYRFLMSDDFVVMELEKTNLNEIWELEVEKDFNENFGIEFKDQIMDEAKSCRNNCIFCFIDQLPKGMRKSLYFKDDDSRLSFLQGNFVTLTNLKEEDIDRIIKYKISPINISVHTTNPELRVKMLNNRFAGNILERLQRLSDGGITMNCQIVMCPGVNDGIELENTVKDLYKFYPHIKNVAGVPVGVTKFRDGLFNMKIYDQSSSEKQILLMESMQKKFMKEIDEPFIRLSDEFYVLAKKDVPEKEFYKDFEQLEDGIGMIRVFRENIKETIKNLNMRKKGCFTIVTGVSAYNEIKVATDAIAKESNKLKIETIRISNKYFGETITVAGLLTATDIIGQLKDKNIGEYIILPNNMLKVGTNIFLDDLTVKDIENELNRKVLICDYTGEDLVQIINEYSEEDN</sequence>
<reference evidence="2 3" key="1">
    <citation type="submission" date="2017-04" db="EMBL/GenBank/DDBJ databases">
        <authorList>
            <person name="Afonso C.L."/>
            <person name="Miller P.J."/>
            <person name="Scott M.A."/>
            <person name="Spackman E."/>
            <person name="Goraichik I."/>
            <person name="Dimitrov K.M."/>
            <person name="Suarez D.L."/>
            <person name="Swayne D.E."/>
        </authorList>
    </citation>
    <scope>NUCLEOTIDE SEQUENCE [LARGE SCALE GENOMIC DNA]</scope>
    <source>
        <strain evidence="2 3">DSM 12555</strain>
    </source>
</reference>
<gene>
    <name evidence="2" type="ORF">SAMN02745134_01349</name>
</gene>
<dbReference type="InterPro" id="IPR045375">
    <property type="entry name" value="Put_radical_SAM-like_N"/>
</dbReference>
<accession>A0A1W1XC87</accession>
<dbReference type="AlphaFoldDB" id="A0A1W1XC87"/>
<proteinExistence type="predicted"/>
<dbReference type="Proteomes" id="UP000192468">
    <property type="component" value="Unassembled WGS sequence"/>
</dbReference>
<dbReference type="STRING" id="1121291.SAMN02745134_01349"/>
<keyword evidence="3" id="KW-1185">Reference proteome</keyword>